<dbReference type="Proteomes" id="UP001597118">
    <property type="component" value="Unassembled WGS sequence"/>
</dbReference>
<evidence type="ECO:0000256" key="4">
    <source>
        <dbReference type="ARBA" id="ARBA00022833"/>
    </source>
</evidence>
<evidence type="ECO:0000313" key="9">
    <source>
        <dbReference type="Proteomes" id="UP001597118"/>
    </source>
</evidence>
<dbReference type="SUPFAM" id="SSF102712">
    <property type="entry name" value="JAB1/MPN domain"/>
    <property type="match status" value="1"/>
</dbReference>
<dbReference type="InterPro" id="IPR025657">
    <property type="entry name" value="RadC_JAB"/>
</dbReference>
<organism evidence="8 9">
    <name type="scientific">Pseudopedobacter beijingensis</name>
    <dbReference type="NCBI Taxonomy" id="1207056"/>
    <lineage>
        <taxon>Bacteria</taxon>
        <taxon>Pseudomonadati</taxon>
        <taxon>Bacteroidota</taxon>
        <taxon>Sphingobacteriia</taxon>
        <taxon>Sphingobacteriales</taxon>
        <taxon>Sphingobacteriaceae</taxon>
        <taxon>Pseudopedobacter</taxon>
    </lineage>
</organism>
<dbReference type="InterPro" id="IPR020891">
    <property type="entry name" value="UPF0758_CS"/>
</dbReference>
<comment type="similarity">
    <text evidence="6">Belongs to the UPF0758 family.</text>
</comment>
<keyword evidence="3" id="KW-0378">Hydrolase</keyword>
<evidence type="ECO:0000256" key="6">
    <source>
        <dbReference type="RuleBase" id="RU003797"/>
    </source>
</evidence>
<evidence type="ECO:0000256" key="3">
    <source>
        <dbReference type="ARBA" id="ARBA00022801"/>
    </source>
</evidence>
<gene>
    <name evidence="8" type="primary">radC</name>
    <name evidence="8" type="ORF">ACFSAH_15290</name>
</gene>
<dbReference type="InterPro" id="IPR046778">
    <property type="entry name" value="UPF0758_N"/>
</dbReference>
<proteinExistence type="inferred from homology"/>
<sequence>MNLHYKPNIPITTWAEEDRPREKLLLHGRRALSDAELIAILIGTGNRNESAVDLSKRILHNFQNDLGVLARLSVQELSKFKGIGEAKAITIMAALELGRRRKETENGRVTKITCSKDAYELLRPVFEDLTHEEFWMLILNKANKVVGKNLVSKGGWASTVCDPKVVFKTALEYNAAGVIVAHNHPSGNLTPSDADIGLTGRLVSGGRLLDLPIFDHLIFGDGCYYSFADEGKMPGMR</sequence>
<keyword evidence="1" id="KW-0645">Protease</keyword>
<keyword evidence="2" id="KW-0479">Metal-binding</keyword>
<dbReference type="CDD" id="cd08071">
    <property type="entry name" value="MPN_DUF2466"/>
    <property type="match status" value="1"/>
</dbReference>
<name>A0ABW4IEQ7_9SPHI</name>
<dbReference type="PROSITE" id="PS01302">
    <property type="entry name" value="UPF0758"/>
    <property type="match status" value="1"/>
</dbReference>
<dbReference type="NCBIfam" id="NF000642">
    <property type="entry name" value="PRK00024.1"/>
    <property type="match status" value="1"/>
</dbReference>
<protein>
    <submittedName>
        <fullName evidence="8">DNA repair protein RadC</fullName>
    </submittedName>
</protein>
<feature type="domain" description="MPN" evidence="7">
    <location>
        <begin position="111"/>
        <end position="233"/>
    </location>
</feature>
<evidence type="ECO:0000256" key="1">
    <source>
        <dbReference type="ARBA" id="ARBA00022670"/>
    </source>
</evidence>
<comment type="caution">
    <text evidence="8">The sequence shown here is derived from an EMBL/GenBank/DDBJ whole genome shotgun (WGS) entry which is preliminary data.</text>
</comment>
<dbReference type="EMBL" id="JBHUDG010000044">
    <property type="protein sequence ID" value="MFD1631240.1"/>
    <property type="molecule type" value="Genomic_DNA"/>
</dbReference>
<dbReference type="Pfam" id="PF20582">
    <property type="entry name" value="UPF0758_N"/>
    <property type="match status" value="1"/>
</dbReference>
<dbReference type="NCBIfam" id="TIGR00608">
    <property type="entry name" value="radc"/>
    <property type="match status" value="1"/>
</dbReference>
<dbReference type="InterPro" id="IPR010994">
    <property type="entry name" value="RuvA_2-like"/>
</dbReference>
<evidence type="ECO:0000259" key="7">
    <source>
        <dbReference type="PROSITE" id="PS50249"/>
    </source>
</evidence>
<dbReference type="PANTHER" id="PTHR30471:SF3">
    <property type="entry name" value="UPF0758 PROTEIN YEES-RELATED"/>
    <property type="match status" value="1"/>
</dbReference>
<dbReference type="PANTHER" id="PTHR30471">
    <property type="entry name" value="DNA REPAIR PROTEIN RADC"/>
    <property type="match status" value="1"/>
</dbReference>
<evidence type="ECO:0000256" key="5">
    <source>
        <dbReference type="ARBA" id="ARBA00023049"/>
    </source>
</evidence>
<dbReference type="Gene3D" id="3.40.140.10">
    <property type="entry name" value="Cytidine Deaminase, domain 2"/>
    <property type="match status" value="1"/>
</dbReference>
<dbReference type="RefSeq" id="WP_379663609.1">
    <property type="nucleotide sequence ID" value="NZ_JBHUDG010000044.1"/>
</dbReference>
<dbReference type="InterPro" id="IPR001405">
    <property type="entry name" value="UPF0758"/>
</dbReference>
<dbReference type="PROSITE" id="PS50249">
    <property type="entry name" value="MPN"/>
    <property type="match status" value="1"/>
</dbReference>
<dbReference type="InterPro" id="IPR037518">
    <property type="entry name" value="MPN"/>
</dbReference>
<reference evidence="9" key="1">
    <citation type="journal article" date="2019" name="Int. J. Syst. Evol. Microbiol.">
        <title>The Global Catalogue of Microorganisms (GCM) 10K type strain sequencing project: providing services to taxonomists for standard genome sequencing and annotation.</title>
        <authorList>
            <consortium name="The Broad Institute Genomics Platform"/>
            <consortium name="The Broad Institute Genome Sequencing Center for Infectious Disease"/>
            <person name="Wu L."/>
            <person name="Ma J."/>
        </authorList>
    </citation>
    <scope>NUCLEOTIDE SEQUENCE [LARGE SCALE GENOMIC DNA]</scope>
    <source>
        <strain evidence="9">CCUG 53762</strain>
    </source>
</reference>
<evidence type="ECO:0000313" key="8">
    <source>
        <dbReference type="EMBL" id="MFD1631240.1"/>
    </source>
</evidence>
<dbReference type="Pfam" id="PF04002">
    <property type="entry name" value="RadC"/>
    <property type="match status" value="1"/>
</dbReference>
<accession>A0ABW4IEQ7</accession>
<evidence type="ECO:0000256" key="2">
    <source>
        <dbReference type="ARBA" id="ARBA00022723"/>
    </source>
</evidence>
<keyword evidence="9" id="KW-1185">Reference proteome</keyword>
<dbReference type="SUPFAM" id="SSF47781">
    <property type="entry name" value="RuvA domain 2-like"/>
    <property type="match status" value="1"/>
</dbReference>
<keyword evidence="5" id="KW-0482">Metalloprotease</keyword>
<keyword evidence="4" id="KW-0862">Zinc</keyword>